<dbReference type="PIRSF" id="PIRSF015614">
    <property type="entry name" value="TRAF"/>
    <property type="match status" value="1"/>
</dbReference>
<protein>
    <recommendedName>
        <fullName evidence="7">TNF receptor-associated factor</fullName>
    </recommendedName>
</protein>
<feature type="domain" description="MATH" evidence="10">
    <location>
        <begin position="342"/>
        <end position="487"/>
    </location>
</feature>
<dbReference type="InterPro" id="IPR049441">
    <property type="entry name" value="TRAF2_Znf"/>
</dbReference>
<evidence type="ECO:0000259" key="10">
    <source>
        <dbReference type="PROSITE" id="PS50144"/>
    </source>
</evidence>
<dbReference type="SUPFAM" id="SSF57953">
    <property type="entry name" value="Trimerization domain of TRAF"/>
    <property type="match status" value="1"/>
</dbReference>
<dbReference type="Pfam" id="PF16673">
    <property type="entry name" value="TRAF_BIRC3_bd"/>
    <property type="match status" value="1"/>
</dbReference>
<evidence type="ECO:0000313" key="12">
    <source>
        <dbReference type="Ensembl" id="ENSOKIP00005013626.1"/>
    </source>
</evidence>
<dbReference type="GO" id="GO:0051865">
    <property type="term" value="P:protein autoubiquitination"/>
    <property type="evidence" value="ECO:0007669"/>
    <property type="project" value="InterPro"/>
</dbReference>
<gene>
    <name evidence="12" type="primary">traf2b</name>
</gene>
<dbReference type="PANTHER" id="PTHR10131">
    <property type="entry name" value="TNF RECEPTOR ASSOCIATED FACTOR"/>
    <property type="match status" value="1"/>
</dbReference>
<dbReference type="Gene3D" id="2.60.210.10">
    <property type="entry name" value="Apoptosis, Tumor Necrosis Factor Receptor Associated Protein 2, Chain A"/>
    <property type="match status" value="1"/>
</dbReference>
<dbReference type="PROSITE" id="PS50145">
    <property type="entry name" value="ZF_TRAF"/>
    <property type="match status" value="2"/>
</dbReference>
<keyword evidence="13" id="KW-1185">Reference proteome</keyword>
<feature type="zinc finger region" description="TRAF-type" evidence="8">
    <location>
        <begin position="152"/>
        <end position="199"/>
    </location>
</feature>
<dbReference type="InterPro" id="IPR037305">
    <property type="entry name" value="TRAF2_MATH"/>
</dbReference>
<evidence type="ECO:0000256" key="2">
    <source>
        <dbReference type="ARBA" id="ARBA00022490"/>
    </source>
</evidence>
<dbReference type="InterPro" id="IPR012227">
    <property type="entry name" value="TNF_rcpt-assoc_TRAF_met"/>
</dbReference>
<dbReference type="GeneTree" id="ENSGT00940000166276"/>
<keyword evidence="3 7" id="KW-0479">Metal-binding</keyword>
<dbReference type="FunFam" id="2.60.210.10:FF:000035">
    <property type="entry name" value="TNF receptor-associated factor 2"/>
    <property type="match status" value="1"/>
</dbReference>
<dbReference type="FunFam" id="1.20.5.170:FF:000035">
    <property type="entry name" value="TNF receptor-associated factor"/>
    <property type="match status" value="1"/>
</dbReference>
<keyword evidence="2 7" id="KW-0963">Cytoplasm</keyword>
<dbReference type="Gene3D" id="3.30.40.10">
    <property type="entry name" value="Zinc/RING finger domain, C3HC4 (zinc finger)"/>
    <property type="match status" value="4"/>
</dbReference>
<feature type="domain" description="TRAF-type" evidence="11">
    <location>
        <begin position="152"/>
        <end position="199"/>
    </location>
</feature>
<dbReference type="GO" id="GO:0046328">
    <property type="term" value="P:regulation of JNK cascade"/>
    <property type="evidence" value="ECO:0007669"/>
    <property type="project" value="InterPro"/>
</dbReference>
<dbReference type="SMART" id="SM00061">
    <property type="entry name" value="MATH"/>
    <property type="match status" value="1"/>
</dbReference>
<dbReference type="SUPFAM" id="SSF49599">
    <property type="entry name" value="TRAF domain-like"/>
    <property type="match status" value="2"/>
</dbReference>
<dbReference type="Pfam" id="PF21341">
    <property type="entry name" value="TRAF2_zf"/>
    <property type="match status" value="1"/>
</dbReference>
<dbReference type="InterPro" id="IPR049342">
    <property type="entry name" value="TRAF1-6_MATH_dom"/>
</dbReference>
<dbReference type="Proteomes" id="UP000694557">
    <property type="component" value="Unassembled WGS sequence"/>
</dbReference>
<evidence type="ECO:0000256" key="9">
    <source>
        <dbReference type="SAM" id="Coils"/>
    </source>
</evidence>
<sequence length="492" mass="55195">MALPSLDSSLQGIPKNVLAVSMETKYQCQQCHQVLRKPVQAQCGHRFCTTGPPHLSHSPGSANPAFPDNAAGREIASLPAKCFNGGCSWTGCIKEYEAQHEGKCEYEHVPCEACQVLILRSEKERHNERECEERTLNCKYCKVSFNFKQIKAHDEICQKFPMQCKDCGKKKIPREKFLDHSRSCAKSKTACPFSEVGCKAVIDNGKHSDHEQTNVMEHMRLILATSMVRLQRPEAPGLGEWQEDSGIGLYRAPEEGATASAATVGGGTAVTVLENIVCVLNREVERSSLTLEAFSRQHRLDQDKIENLSNKVRQLERTLTMRDLQLAETDQTLRELQFCTFDGVFVWKIADFSRRRQDAVAGRTPAMFSPAFYSSKYGYKMCLRLYLNGDGTGRGTHLSLFFVVMRGKCDALLKWPFSQKVTLMLLDQNNREHIIDAFRPDVSSTSFQRPISEMNIASGCPLFCPLAKLTGKSSYLRDDTIFIKAIVDLTGL</sequence>
<keyword evidence="4" id="KW-0677">Repeat</keyword>
<dbReference type="GO" id="GO:0004842">
    <property type="term" value="F:ubiquitin-protein transferase activity"/>
    <property type="evidence" value="ECO:0007669"/>
    <property type="project" value="InterPro"/>
</dbReference>
<proteinExistence type="inferred from homology"/>
<evidence type="ECO:0000313" key="13">
    <source>
        <dbReference type="Proteomes" id="UP000694557"/>
    </source>
</evidence>
<dbReference type="GO" id="GO:0005737">
    <property type="term" value="C:cytoplasm"/>
    <property type="evidence" value="ECO:0007669"/>
    <property type="project" value="UniProtKB-SubCell"/>
</dbReference>
<dbReference type="GO" id="GO:0008270">
    <property type="term" value="F:zinc ion binding"/>
    <property type="evidence" value="ECO:0007669"/>
    <property type="project" value="UniProtKB-UniRule"/>
</dbReference>
<evidence type="ECO:0000256" key="3">
    <source>
        <dbReference type="ARBA" id="ARBA00022723"/>
    </source>
</evidence>
<dbReference type="PROSITE" id="PS50144">
    <property type="entry name" value="MATH"/>
    <property type="match status" value="1"/>
</dbReference>
<evidence type="ECO:0000256" key="1">
    <source>
        <dbReference type="ARBA" id="ARBA00004496"/>
    </source>
</evidence>
<organism evidence="12 13">
    <name type="scientific">Oncorhynchus kisutch</name>
    <name type="common">Coho salmon</name>
    <name type="synonym">Salmo kisutch</name>
    <dbReference type="NCBI Taxonomy" id="8019"/>
    <lineage>
        <taxon>Eukaryota</taxon>
        <taxon>Metazoa</taxon>
        <taxon>Chordata</taxon>
        <taxon>Craniata</taxon>
        <taxon>Vertebrata</taxon>
        <taxon>Euteleostomi</taxon>
        <taxon>Actinopterygii</taxon>
        <taxon>Neopterygii</taxon>
        <taxon>Teleostei</taxon>
        <taxon>Protacanthopterygii</taxon>
        <taxon>Salmoniformes</taxon>
        <taxon>Salmonidae</taxon>
        <taxon>Salmoninae</taxon>
        <taxon>Oncorhynchus</taxon>
    </lineage>
</organism>
<evidence type="ECO:0000256" key="8">
    <source>
        <dbReference type="PROSITE-ProRule" id="PRU00207"/>
    </source>
</evidence>
<dbReference type="GO" id="GO:0005164">
    <property type="term" value="F:tumor necrosis factor receptor binding"/>
    <property type="evidence" value="ECO:0007669"/>
    <property type="project" value="UniProtKB-UniRule"/>
</dbReference>
<dbReference type="Pfam" id="PF21355">
    <property type="entry name" value="TRAF-mep_MATH"/>
    <property type="match status" value="1"/>
</dbReference>
<evidence type="ECO:0000256" key="7">
    <source>
        <dbReference type="PIRNR" id="PIRNR015614"/>
    </source>
</evidence>
<dbReference type="InterPro" id="IPR032070">
    <property type="entry name" value="TRAF_BIRC3-bd"/>
</dbReference>
<dbReference type="InterPro" id="IPR002083">
    <property type="entry name" value="MATH/TRAF_dom"/>
</dbReference>
<feature type="domain" description="TRAF-type" evidence="11">
    <location>
        <begin position="100"/>
        <end position="151"/>
    </location>
</feature>
<dbReference type="GO" id="GO:0033209">
    <property type="term" value="P:tumor necrosis factor-mediated signaling pathway"/>
    <property type="evidence" value="ECO:0007669"/>
    <property type="project" value="InterPro"/>
</dbReference>
<dbReference type="Gene3D" id="1.20.5.170">
    <property type="match status" value="1"/>
</dbReference>
<dbReference type="PANTHER" id="PTHR10131:SF146">
    <property type="entry name" value="TNF RECEPTOR-ASSOCIATED FACTOR"/>
    <property type="match status" value="1"/>
</dbReference>
<dbReference type="SUPFAM" id="SSF57850">
    <property type="entry name" value="RING/U-box"/>
    <property type="match status" value="1"/>
</dbReference>
<dbReference type="GO" id="GO:0043123">
    <property type="term" value="P:positive regulation of canonical NF-kappaB signal transduction"/>
    <property type="evidence" value="ECO:0007669"/>
    <property type="project" value="TreeGrafter"/>
</dbReference>
<dbReference type="FunFam" id="3.30.40.10:FF:000263">
    <property type="entry name" value="TNF receptor-associated factor"/>
    <property type="match status" value="1"/>
</dbReference>
<comment type="subcellular location">
    <subcellularLocation>
        <location evidence="1 7">Cytoplasm</location>
    </subcellularLocation>
</comment>
<name>A0A8C7D3C8_ONCKI</name>
<dbReference type="GO" id="GO:0009898">
    <property type="term" value="C:cytoplasmic side of plasma membrane"/>
    <property type="evidence" value="ECO:0007669"/>
    <property type="project" value="TreeGrafter"/>
</dbReference>
<keyword evidence="6 7" id="KW-0862">Zinc</keyword>
<feature type="coiled-coil region" evidence="9">
    <location>
        <begin position="291"/>
        <end position="325"/>
    </location>
</feature>
<reference evidence="12" key="1">
    <citation type="submission" date="2025-08" db="UniProtKB">
        <authorList>
            <consortium name="Ensembl"/>
        </authorList>
    </citation>
    <scope>IDENTIFICATION</scope>
</reference>
<dbReference type="InterPro" id="IPR008974">
    <property type="entry name" value="TRAF-like"/>
</dbReference>
<evidence type="ECO:0000259" key="11">
    <source>
        <dbReference type="PROSITE" id="PS50145"/>
    </source>
</evidence>
<dbReference type="Ensembl" id="ENSOKIT00005014527.1">
    <property type="protein sequence ID" value="ENSOKIP00005013626.1"/>
    <property type="gene ID" value="ENSOKIG00005006095.1"/>
</dbReference>
<dbReference type="InterPro" id="IPR013083">
    <property type="entry name" value="Znf_RING/FYVE/PHD"/>
</dbReference>
<keyword evidence="5 8" id="KW-0863">Zinc-finger</keyword>
<dbReference type="AlphaFoldDB" id="A0A8C7D3C8"/>
<reference evidence="12" key="2">
    <citation type="submission" date="2025-09" db="UniProtKB">
        <authorList>
            <consortium name="Ensembl"/>
        </authorList>
    </citation>
    <scope>IDENTIFICATION</scope>
</reference>
<feature type="zinc finger region" description="TRAF-type" evidence="8">
    <location>
        <begin position="100"/>
        <end position="151"/>
    </location>
</feature>
<evidence type="ECO:0000256" key="4">
    <source>
        <dbReference type="ARBA" id="ARBA00022737"/>
    </source>
</evidence>
<dbReference type="CDD" id="cd03778">
    <property type="entry name" value="MATH_TRAF2"/>
    <property type="match status" value="1"/>
</dbReference>
<keyword evidence="9" id="KW-0175">Coiled coil</keyword>
<accession>A0A8C7D3C8</accession>
<dbReference type="Pfam" id="PF02176">
    <property type="entry name" value="zf-TRAF"/>
    <property type="match status" value="1"/>
</dbReference>
<dbReference type="GO" id="GO:0042981">
    <property type="term" value="P:regulation of apoptotic process"/>
    <property type="evidence" value="ECO:0007669"/>
    <property type="project" value="InterPro"/>
</dbReference>
<dbReference type="InterPro" id="IPR001293">
    <property type="entry name" value="Znf_TRAF"/>
</dbReference>
<evidence type="ECO:0000256" key="5">
    <source>
        <dbReference type="ARBA" id="ARBA00022771"/>
    </source>
</evidence>
<comment type="similarity">
    <text evidence="7">Belongs to the TNF receptor-associated factor family.</text>
</comment>
<evidence type="ECO:0000256" key="6">
    <source>
        <dbReference type="ARBA" id="ARBA00022833"/>
    </source>
</evidence>